<accession>A0AA39R052</accession>
<reference evidence="2" key="1">
    <citation type="submission" date="2023-03" db="EMBL/GenBank/DDBJ databases">
        <title>Complete genome of Cladonia borealis.</title>
        <authorList>
            <person name="Park H."/>
        </authorList>
    </citation>
    <scope>NUCLEOTIDE SEQUENCE</scope>
    <source>
        <strain evidence="2">ANT050790</strain>
    </source>
</reference>
<evidence type="ECO:0000256" key="1">
    <source>
        <dbReference type="SAM" id="MobiDB-lite"/>
    </source>
</evidence>
<name>A0AA39R052_9LECA</name>
<proteinExistence type="predicted"/>
<evidence type="ECO:0008006" key="4">
    <source>
        <dbReference type="Google" id="ProtNLM"/>
    </source>
</evidence>
<dbReference type="EMBL" id="JAFEKC020000011">
    <property type="protein sequence ID" value="KAK0512482.1"/>
    <property type="molecule type" value="Genomic_DNA"/>
</dbReference>
<evidence type="ECO:0000313" key="2">
    <source>
        <dbReference type="EMBL" id="KAK0512482.1"/>
    </source>
</evidence>
<evidence type="ECO:0000313" key="3">
    <source>
        <dbReference type="Proteomes" id="UP001166286"/>
    </source>
</evidence>
<feature type="region of interest" description="Disordered" evidence="1">
    <location>
        <begin position="247"/>
        <end position="278"/>
    </location>
</feature>
<dbReference type="Proteomes" id="UP001166286">
    <property type="component" value="Unassembled WGS sequence"/>
</dbReference>
<feature type="compositionally biased region" description="Basic and acidic residues" evidence="1">
    <location>
        <begin position="247"/>
        <end position="257"/>
    </location>
</feature>
<organism evidence="2 3">
    <name type="scientific">Cladonia borealis</name>
    <dbReference type="NCBI Taxonomy" id="184061"/>
    <lineage>
        <taxon>Eukaryota</taxon>
        <taxon>Fungi</taxon>
        <taxon>Dikarya</taxon>
        <taxon>Ascomycota</taxon>
        <taxon>Pezizomycotina</taxon>
        <taxon>Lecanoromycetes</taxon>
        <taxon>OSLEUM clade</taxon>
        <taxon>Lecanoromycetidae</taxon>
        <taxon>Lecanorales</taxon>
        <taxon>Lecanorineae</taxon>
        <taxon>Cladoniaceae</taxon>
        <taxon>Cladonia</taxon>
    </lineage>
</organism>
<gene>
    <name evidence="2" type="ORF">JMJ35_005610</name>
</gene>
<sequence>MDSNYRFTAAEDQLLLALRDQGHYTGDFIAQILDRSEWALKHRYHMLHNGLKSMNPRGKNKMEIRNFQKLHMSKAYPGWTPKRDYDLMMSYRKGDDWLEISHKLTPFNAPECLARWLSFNPQARYPFKTEMDFRWTIQDINTLLSIKREGRSWVEIAKALPWDVMQCRKHWYTNHWLAFIYWFPDGRNFQDRPQFWQQKIGVHPHQYTPHWHNINTTASLTDKDRKHLGLEREKDDDDVMEISEERYRAESYKDTKRPAKPKTPYDLSAPKKPKNSKRDALGFSHMLANWPEMVGVGEASYMLEQAEQERYGLINPRHAAERQNYRYR</sequence>
<keyword evidence="3" id="KW-1185">Reference proteome</keyword>
<protein>
    <recommendedName>
        <fullName evidence="4">Myb-like domain-containing protein</fullName>
    </recommendedName>
</protein>
<comment type="caution">
    <text evidence="2">The sequence shown here is derived from an EMBL/GenBank/DDBJ whole genome shotgun (WGS) entry which is preliminary data.</text>
</comment>
<dbReference type="AlphaFoldDB" id="A0AA39R052"/>